<dbReference type="Proteomes" id="UP000242180">
    <property type="component" value="Unassembled WGS sequence"/>
</dbReference>
<name>A0A1X2H7B4_SYNRA</name>
<evidence type="ECO:0000313" key="2">
    <source>
        <dbReference type="EMBL" id="ORY94456.1"/>
    </source>
</evidence>
<gene>
    <name evidence="2" type="ORF">BCR43DRAFT_494051</name>
</gene>
<proteinExistence type="predicted"/>
<feature type="compositionally biased region" description="Basic and acidic residues" evidence="1">
    <location>
        <begin position="167"/>
        <end position="176"/>
    </location>
</feature>
<sequence>MFLQPVVASSTATSTRFLVVRSGRTMTCRRCASVLASIPPQPSHTQQQQQQQQQERRHQNTSSGEPIVTSASVPLTTPSNNAFHPDYIPQNVKARLTLNEIQQVLDNSRLLLNHLQNEYLEHHILQDTVADLAKEQQALLKALHRQQEQLQQQRHQQQQDVSSSRPTDPKGDKDRS</sequence>
<dbReference type="InParanoid" id="A0A1X2H7B4"/>
<protein>
    <submittedName>
        <fullName evidence="2">Uncharacterized protein</fullName>
    </submittedName>
</protein>
<feature type="compositionally biased region" description="Polar residues" evidence="1">
    <location>
        <begin position="60"/>
        <end position="82"/>
    </location>
</feature>
<reference evidence="2 3" key="1">
    <citation type="submission" date="2016-07" db="EMBL/GenBank/DDBJ databases">
        <title>Pervasive Adenine N6-methylation of Active Genes in Fungi.</title>
        <authorList>
            <consortium name="DOE Joint Genome Institute"/>
            <person name="Mondo S.J."/>
            <person name="Dannebaum R.O."/>
            <person name="Kuo R.C."/>
            <person name="Labutti K."/>
            <person name="Haridas S."/>
            <person name="Kuo A."/>
            <person name="Salamov A."/>
            <person name="Ahrendt S.R."/>
            <person name="Lipzen A."/>
            <person name="Sullivan W."/>
            <person name="Andreopoulos W.B."/>
            <person name="Clum A."/>
            <person name="Lindquist E."/>
            <person name="Daum C."/>
            <person name="Ramamoorthy G.K."/>
            <person name="Gryganskyi A."/>
            <person name="Culley D."/>
            <person name="Magnuson J.K."/>
            <person name="James T.Y."/>
            <person name="O'Malley M.A."/>
            <person name="Stajich J.E."/>
            <person name="Spatafora J.W."/>
            <person name="Visel A."/>
            <person name="Grigoriev I.V."/>
        </authorList>
    </citation>
    <scope>NUCLEOTIDE SEQUENCE [LARGE SCALE GENOMIC DNA]</scope>
    <source>
        <strain evidence="2 3">NRRL 2496</strain>
    </source>
</reference>
<organism evidence="2 3">
    <name type="scientific">Syncephalastrum racemosum</name>
    <name type="common">Filamentous fungus</name>
    <dbReference type="NCBI Taxonomy" id="13706"/>
    <lineage>
        <taxon>Eukaryota</taxon>
        <taxon>Fungi</taxon>
        <taxon>Fungi incertae sedis</taxon>
        <taxon>Mucoromycota</taxon>
        <taxon>Mucoromycotina</taxon>
        <taxon>Mucoromycetes</taxon>
        <taxon>Mucorales</taxon>
        <taxon>Syncephalastraceae</taxon>
        <taxon>Syncephalastrum</taxon>
    </lineage>
</organism>
<dbReference type="EMBL" id="MCGN01000007">
    <property type="protein sequence ID" value="ORY94456.1"/>
    <property type="molecule type" value="Genomic_DNA"/>
</dbReference>
<dbReference type="OrthoDB" id="2225742at2759"/>
<dbReference type="AlphaFoldDB" id="A0A1X2H7B4"/>
<evidence type="ECO:0000256" key="1">
    <source>
        <dbReference type="SAM" id="MobiDB-lite"/>
    </source>
</evidence>
<comment type="caution">
    <text evidence="2">The sequence shown here is derived from an EMBL/GenBank/DDBJ whole genome shotgun (WGS) entry which is preliminary data.</text>
</comment>
<evidence type="ECO:0000313" key="3">
    <source>
        <dbReference type="Proteomes" id="UP000242180"/>
    </source>
</evidence>
<keyword evidence="3" id="KW-1185">Reference proteome</keyword>
<feature type="region of interest" description="Disordered" evidence="1">
    <location>
        <begin position="144"/>
        <end position="176"/>
    </location>
</feature>
<feature type="compositionally biased region" description="Low complexity" evidence="1">
    <location>
        <begin position="148"/>
        <end position="159"/>
    </location>
</feature>
<feature type="region of interest" description="Disordered" evidence="1">
    <location>
        <begin position="37"/>
        <end position="86"/>
    </location>
</feature>
<accession>A0A1X2H7B4</accession>